<evidence type="ECO:0000313" key="1">
    <source>
        <dbReference type="EMBL" id="MCM2436625.1"/>
    </source>
</evidence>
<reference evidence="1" key="1">
    <citation type="submission" date="2021-04" db="EMBL/GenBank/DDBJ databases">
        <title>Taxonomic assessment of Weissella genus.</title>
        <authorList>
            <person name="Fanelli F."/>
            <person name="Chieffi D."/>
            <person name="Dell'Aquila A."/>
            <person name="Gyu-Sung C."/>
            <person name="Franz C.M.A.P."/>
            <person name="Fusco V."/>
        </authorList>
    </citation>
    <scope>NUCLEOTIDE SEQUENCE</scope>
    <source>
        <strain evidence="1">LMG 25373</strain>
    </source>
</reference>
<accession>A0ABT0VG73</accession>
<proteinExistence type="predicted"/>
<keyword evidence="2" id="KW-1185">Reference proteome</keyword>
<name>A0ABT0VG73_9LACO</name>
<comment type="caution">
    <text evidence="1">The sequence shown here is derived from an EMBL/GenBank/DDBJ whole genome shotgun (WGS) entry which is preliminary data.</text>
</comment>
<evidence type="ECO:0000313" key="2">
    <source>
        <dbReference type="Proteomes" id="UP001057481"/>
    </source>
</evidence>
<gene>
    <name evidence="1" type="ORF">KAK10_01580</name>
</gene>
<sequence>MRKLYLKQQHSHNLQTATTVRDSDGKAQYLVTGQFGRKNAFIHVYNSIGTLVAEFRQVSYGVLPRFTIKINNKIVASIGLSFGSLLDVIYIRNLNWLISGSLINGTYHAHHRQELLLAVKPARLLGTQYNELRITYFEHEPIFIGIVVILNRWLFNTKPTVLKNILRYPVTLAYQQQTITSHRQPLRKIAKNNQTKS</sequence>
<dbReference type="InterPro" id="IPR025659">
    <property type="entry name" value="Tubby-like_C"/>
</dbReference>
<dbReference type="EMBL" id="JAGMVS010000038">
    <property type="protein sequence ID" value="MCM2436625.1"/>
    <property type="molecule type" value="Genomic_DNA"/>
</dbReference>
<protein>
    <submittedName>
        <fullName evidence="1">Uncharacterized protein</fullName>
    </submittedName>
</protein>
<organism evidence="1 2">
    <name type="scientific">Periweissella beninensis</name>
    <dbReference type="NCBI Taxonomy" id="504936"/>
    <lineage>
        <taxon>Bacteria</taxon>
        <taxon>Bacillati</taxon>
        <taxon>Bacillota</taxon>
        <taxon>Bacilli</taxon>
        <taxon>Lactobacillales</taxon>
        <taxon>Lactobacillaceae</taxon>
        <taxon>Periweissella</taxon>
    </lineage>
</organism>
<dbReference type="RefSeq" id="WP_205143075.1">
    <property type="nucleotide sequence ID" value="NZ_JAFBDN010000003.1"/>
</dbReference>
<dbReference type="SUPFAM" id="SSF54518">
    <property type="entry name" value="Tubby C-terminal domain-like"/>
    <property type="match status" value="1"/>
</dbReference>
<dbReference type="Proteomes" id="UP001057481">
    <property type="component" value="Unassembled WGS sequence"/>
</dbReference>